<keyword evidence="1" id="KW-0862">Zinc</keyword>
<accession>A0A9P6CXQ1</accession>
<dbReference type="InterPro" id="IPR000571">
    <property type="entry name" value="Znf_CCCH"/>
</dbReference>
<feature type="region of interest" description="Disordered" evidence="3">
    <location>
        <begin position="422"/>
        <end position="463"/>
    </location>
</feature>
<dbReference type="PROSITE" id="PS50103">
    <property type="entry name" value="ZF_C3H1"/>
    <property type="match status" value="1"/>
</dbReference>
<dbReference type="OrthoDB" id="2749714at2759"/>
<organism evidence="5 6">
    <name type="scientific">Pholiota conissans</name>
    <dbReference type="NCBI Taxonomy" id="109636"/>
    <lineage>
        <taxon>Eukaryota</taxon>
        <taxon>Fungi</taxon>
        <taxon>Dikarya</taxon>
        <taxon>Basidiomycota</taxon>
        <taxon>Agaricomycotina</taxon>
        <taxon>Agaricomycetes</taxon>
        <taxon>Agaricomycetidae</taxon>
        <taxon>Agaricales</taxon>
        <taxon>Agaricineae</taxon>
        <taxon>Strophariaceae</taxon>
        <taxon>Pholiota</taxon>
    </lineage>
</organism>
<feature type="coiled-coil region" evidence="2">
    <location>
        <begin position="503"/>
        <end position="587"/>
    </location>
</feature>
<feature type="compositionally biased region" description="Basic and acidic residues" evidence="3">
    <location>
        <begin position="445"/>
        <end position="463"/>
    </location>
</feature>
<keyword evidence="6" id="KW-1185">Reference proteome</keyword>
<keyword evidence="1" id="KW-0863">Zinc-finger</keyword>
<evidence type="ECO:0000256" key="1">
    <source>
        <dbReference type="PROSITE-ProRule" id="PRU00723"/>
    </source>
</evidence>
<evidence type="ECO:0000259" key="4">
    <source>
        <dbReference type="PROSITE" id="PS50103"/>
    </source>
</evidence>
<evidence type="ECO:0000313" key="6">
    <source>
        <dbReference type="Proteomes" id="UP000807469"/>
    </source>
</evidence>
<reference evidence="5" key="1">
    <citation type="submission" date="2020-11" db="EMBL/GenBank/DDBJ databases">
        <authorList>
            <consortium name="DOE Joint Genome Institute"/>
            <person name="Ahrendt S."/>
            <person name="Riley R."/>
            <person name="Andreopoulos W."/>
            <person name="Labutti K."/>
            <person name="Pangilinan J."/>
            <person name="Ruiz-Duenas F.J."/>
            <person name="Barrasa J.M."/>
            <person name="Sanchez-Garcia M."/>
            <person name="Camarero S."/>
            <person name="Miyauchi S."/>
            <person name="Serrano A."/>
            <person name="Linde D."/>
            <person name="Babiker R."/>
            <person name="Drula E."/>
            <person name="Ayuso-Fernandez I."/>
            <person name="Pacheco R."/>
            <person name="Padilla G."/>
            <person name="Ferreira P."/>
            <person name="Barriuso J."/>
            <person name="Kellner H."/>
            <person name="Castanera R."/>
            <person name="Alfaro M."/>
            <person name="Ramirez L."/>
            <person name="Pisabarro A.G."/>
            <person name="Kuo A."/>
            <person name="Tritt A."/>
            <person name="Lipzen A."/>
            <person name="He G."/>
            <person name="Yan M."/>
            <person name="Ng V."/>
            <person name="Cullen D."/>
            <person name="Martin F."/>
            <person name="Rosso M.-N."/>
            <person name="Henrissat B."/>
            <person name="Hibbett D."/>
            <person name="Martinez A.T."/>
            <person name="Grigoriev I.V."/>
        </authorList>
    </citation>
    <scope>NUCLEOTIDE SEQUENCE</scope>
    <source>
        <strain evidence="5">CIRM-BRFM 674</strain>
    </source>
</reference>
<feature type="compositionally biased region" description="Polar residues" evidence="3">
    <location>
        <begin position="160"/>
        <end position="181"/>
    </location>
</feature>
<feature type="compositionally biased region" description="Basic and acidic residues" evidence="3">
    <location>
        <begin position="123"/>
        <end position="143"/>
    </location>
</feature>
<evidence type="ECO:0000256" key="2">
    <source>
        <dbReference type="SAM" id="Coils"/>
    </source>
</evidence>
<feature type="compositionally biased region" description="Basic and acidic residues" evidence="3">
    <location>
        <begin position="78"/>
        <end position="93"/>
    </location>
</feature>
<dbReference type="GO" id="GO:0008270">
    <property type="term" value="F:zinc ion binding"/>
    <property type="evidence" value="ECO:0007669"/>
    <property type="project" value="UniProtKB-KW"/>
</dbReference>
<evidence type="ECO:0000313" key="5">
    <source>
        <dbReference type="EMBL" id="KAF9476514.1"/>
    </source>
</evidence>
<feature type="domain" description="C3H1-type" evidence="4">
    <location>
        <begin position="9"/>
        <end position="42"/>
    </location>
</feature>
<feature type="compositionally biased region" description="Basic and acidic residues" evidence="3">
    <location>
        <begin position="107"/>
        <end position="116"/>
    </location>
</feature>
<keyword evidence="1" id="KW-0479">Metal-binding</keyword>
<feature type="zinc finger region" description="C3H1-type" evidence="1">
    <location>
        <begin position="9"/>
        <end position="42"/>
    </location>
</feature>
<feature type="compositionally biased region" description="Pro residues" evidence="3">
    <location>
        <begin position="226"/>
        <end position="246"/>
    </location>
</feature>
<evidence type="ECO:0000256" key="3">
    <source>
        <dbReference type="SAM" id="MobiDB-lite"/>
    </source>
</evidence>
<keyword evidence="2" id="KW-0175">Coiled coil</keyword>
<dbReference type="EMBL" id="MU155291">
    <property type="protein sequence ID" value="KAF9476514.1"/>
    <property type="molecule type" value="Genomic_DNA"/>
</dbReference>
<dbReference type="Proteomes" id="UP000807469">
    <property type="component" value="Unassembled WGS sequence"/>
</dbReference>
<feature type="region of interest" description="Disordered" evidence="3">
    <location>
        <begin position="78"/>
        <end position="270"/>
    </location>
</feature>
<sequence length="710" mass="81481">MSRPFKILPSQSVRCFHFDLNGKEKEWRCEDGPSCRFLHPSDPGWERGEISRNYRYEPYETPPQGWVDKPRYNDHYNDFKRDAWRKKDYDPPRRPTGRASRSPPSRYSRDSRSPREHSRKRDKGWEPSGRHQHDREDERRGRTGDPAVHWSTSHRRDQSRSSIASSTNEHLPTTGAMTSNKEAPPASPATPQNPDNGHKDMARPVATPSHPPPTLSTHTRQSSIVMPPPPPPRVQPPHPPPPPPPLASQSTERIPPGPESDVREPATLELSPEQKSTMWVERIKLLYEAVQTYERFQTLDEEYEMAAKATSSSLFTALSTEDKKRLTTQTNDLASQRKGALNDYHKIQERLSATGSFPRAPLQPSAEEQKKHESLLRDIADLRDTVNRLKITYGEIPRPAPKLFLDGSESDQEEENQFMRQTSVMDVDQPSGTQKIPLPSRKRQRTDGVGDDRGSKPPRVVDDAPTRKELEEYHEKLVRYQEQISELWNHCHQRDNDMRHEFGRELSDRIEQVQKERAEEQKKRDKAMAAKEAAEQAKIQELNQRLENDSNDIDQITNHMVTLTDDIDKLNAELESEQNARNESYLRMLKVEEKLKTYTASRQADAANLETLKAALKAYTTEPPSPPMSPNYPPQSYLLKTLEQPLIDSLRMSMQPEMEKLRGDIENIVREGNGNLYSTVWERIEKTLAIVGVIQNKLDTTSQPQAAKPQ</sequence>
<dbReference type="AlphaFoldDB" id="A0A9P6CXQ1"/>
<comment type="caution">
    <text evidence="5">The sequence shown here is derived from an EMBL/GenBank/DDBJ whole genome shotgun (WGS) entry which is preliminary data.</text>
</comment>
<name>A0A9P6CXQ1_9AGAR</name>
<gene>
    <name evidence="5" type="ORF">BDN70DRAFT_882276</name>
</gene>
<feature type="compositionally biased region" description="Polar residues" evidence="3">
    <location>
        <begin position="422"/>
        <end position="434"/>
    </location>
</feature>
<protein>
    <recommendedName>
        <fullName evidence="4">C3H1-type domain-containing protein</fullName>
    </recommendedName>
</protein>
<feature type="region of interest" description="Disordered" evidence="3">
    <location>
        <begin position="353"/>
        <end position="373"/>
    </location>
</feature>
<proteinExistence type="predicted"/>